<dbReference type="Gene3D" id="3.40.50.1010">
    <property type="entry name" value="5'-nuclease"/>
    <property type="match status" value="1"/>
</dbReference>
<name>A0ABT1G2E4_9CORY</name>
<feature type="region of interest" description="Disordered" evidence="1">
    <location>
        <begin position="228"/>
        <end position="251"/>
    </location>
</feature>
<dbReference type="EMBL" id="JAMFTQ010000010">
    <property type="protein sequence ID" value="MCP1388189.1"/>
    <property type="molecule type" value="Genomic_DNA"/>
</dbReference>
<evidence type="ECO:0000313" key="3">
    <source>
        <dbReference type="EMBL" id="MCP1388189.1"/>
    </source>
</evidence>
<accession>A0ABT1G2E4</accession>
<comment type="caution">
    <text evidence="3">The sequence shown here is derived from an EMBL/GenBank/DDBJ whole genome shotgun (WGS) entry which is preliminary data.</text>
</comment>
<feature type="compositionally biased region" description="Basic and acidic residues" evidence="1">
    <location>
        <begin position="228"/>
        <end position="243"/>
    </location>
</feature>
<dbReference type="InterPro" id="IPR021139">
    <property type="entry name" value="NYN"/>
</dbReference>
<sequence>MGRHSSNKFSAEYPRQPIVTAILVDGGFYRHRAKALFGDKTPRGRADELFNYCKRHIRESQSSLYRIFYYDCPPSSKVLYHPLTQQQVNLGQSAEFQWMTEFLKELVKKRKVALRRGEELETQNGYSLKPRPLKKLCRGEISVQDLKAEDFSLDITQKGVDMRIGLDIASLAERGLVNQIVMISGDSDFVPAAKHARRSGIDFVLDPMWATVSDSLNEHVDGVRECVKRPPKNEEDPLFRDNPEPDGEDDL</sequence>
<protein>
    <submittedName>
        <fullName evidence="3">NYN domain-containing protein</fullName>
    </submittedName>
</protein>
<evidence type="ECO:0000259" key="2">
    <source>
        <dbReference type="Pfam" id="PF01936"/>
    </source>
</evidence>
<gene>
    <name evidence="3" type="ORF">M5J20_08315</name>
</gene>
<dbReference type="Pfam" id="PF01936">
    <property type="entry name" value="NYN"/>
    <property type="match status" value="1"/>
</dbReference>
<feature type="domain" description="NYN" evidence="2">
    <location>
        <begin position="135"/>
        <end position="205"/>
    </location>
</feature>
<evidence type="ECO:0000313" key="4">
    <source>
        <dbReference type="Proteomes" id="UP001204000"/>
    </source>
</evidence>
<dbReference type="Proteomes" id="UP001204000">
    <property type="component" value="Unassembled WGS sequence"/>
</dbReference>
<dbReference type="RefSeq" id="WP_253578440.1">
    <property type="nucleotide sequence ID" value="NZ_JAMFTQ010000010.1"/>
</dbReference>
<keyword evidence="4" id="KW-1185">Reference proteome</keyword>
<reference evidence="3" key="1">
    <citation type="submission" date="2022-05" db="EMBL/GenBank/DDBJ databases">
        <title>Corynebacterium sp. TA-R-1 sp. nov., isolated from human feces.</title>
        <authorList>
            <person name="Shamsuzzaman M."/>
            <person name="Dahal R.H."/>
        </authorList>
    </citation>
    <scope>NUCLEOTIDE SEQUENCE</scope>
    <source>
        <strain evidence="3">TA-R-1</strain>
    </source>
</reference>
<organism evidence="3 4">
    <name type="scientific">Corynebacterium stercoris</name>
    <dbReference type="NCBI Taxonomy" id="2943490"/>
    <lineage>
        <taxon>Bacteria</taxon>
        <taxon>Bacillati</taxon>
        <taxon>Actinomycetota</taxon>
        <taxon>Actinomycetes</taxon>
        <taxon>Mycobacteriales</taxon>
        <taxon>Corynebacteriaceae</taxon>
        <taxon>Corynebacterium</taxon>
    </lineage>
</organism>
<proteinExistence type="predicted"/>
<evidence type="ECO:0000256" key="1">
    <source>
        <dbReference type="SAM" id="MobiDB-lite"/>
    </source>
</evidence>
<dbReference type="CDD" id="cd18722">
    <property type="entry name" value="PIN_NicB-like"/>
    <property type="match status" value="1"/>
</dbReference>